<evidence type="ECO:0000313" key="3">
    <source>
        <dbReference type="Proteomes" id="UP000008021"/>
    </source>
</evidence>
<feature type="compositionally biased region" description="Basic residues" evidence="1">
    <location>
        <begin position="78"/>
        <end position="87"/>
    </location>
</feature>
<feature type="region of interest" description="Disordered" evidence="1">
    <location>
        <begin position="1"/>
        <end position="87"/>
    </location>
</feature>
<organism evidence="2">
    <name type="scientific">Oryza meridionalis</name>
    <dbReference type="NCBI Taxonomy" id="40149"/>
    <lineage>
        <taxon>Eukaryota</taxon>
        <taxon>Viridiplantae</taxon>
        <taxon>Streptophyta</taxon>
        <taxon>Embryophyta</taxon>
        <taxon>Tracheophyta</taxon>
        <taxon>Spermatophyta</taxon>
        <taxon>Magnoliopsida</taxon>
        <taxon>Liliopsida</taxon>
        <taxon>Poales</taxon>
        <taxon>Poaceae</taxon>
        <taxon>BOP clade</taxon>
        <taxon>Oryzoideae</taxon>
        <taxon>Oryzeae</taxon>
        <taxon>Oryzinae</taxon>
        <taxon>Oryza</taxon>
    </lineage>
</organism>
<proteinExistence type="predicted"/>
<evidence type="ECO:0000256" key="1">
    <source>
        <dbReference type="SAM" id="MobiDB-lite"/>
    </source>
</evidence>
<dbReference type="Gramene" id="OMERI02G21930.1">
    <property type="protein sequence ID" value="OMERI02G21930.1"/>
    <property type="gene ID" value="OMERI02G21930"/>
</dbReference>
<sequence length="87" mass="9392">MAIPPARSDRRTQIYARCSSGSLPKRTLQRAQQRDAHTRIGHAAWNPSAPSAAASGTSVGGGGLDARRQRDGLDATVARRRWPVRTT</sequence>
<evidence type="ECO:0000313" key="2">
    <source>
        <dbReference type="EnsemblPlants" id="OMERI02G21930.1"/>
    </source>
</evidence>
<dbReference type="AlphaFoldDB" id="A0A0E0CMP2"/>
<dbReference type="Proteomes" id="UP000008021">
    <property type="component" value="Chromosome 2"/>
</dbReference>
<keyword evidence="3" id="KW-1185">Reference proteome</keyword>
<dbReference type="HOGENOM" id="CLU_2487186_0_0_1"/>
<accession>A0A0E0CMP2</accession>
<dbReference type="EnsemblPlants" id="OMERI02G21930.1">
    <property type="protein sequence ID" value="OMERI02G21930.1"/>
    <property type="gene ID" value="OMERI02G21930"/>
</dbReference>
<reference evidence="2" key="2">
    <citation type="submission" date="2018-05" db="EMBL/GenBank/DDBJ databases">
        <title>OmerRS3 (Oryza meridionalis Reference Sequence Version 3).</title>
        <authorList>
            <person name="Zhang J."/>
            <person name="Kudrna D."/>
            <person name="Lee S."/>
            <person name="Talag J."/>
            <person name="Welchert J."/>
            <person name="Wing R.A."/>
        </authorList>
    </citation>
    <scope>NUCLEOTIDE SEQUENCE [LARGE SCALE GENOMIC DNA]</scope>
    <source>
        <strain evidence="2">cv. OR44</strain>
    </source>
</reference>
<reference evidence="2" key="1">
    <citation type="submission" date="2015-04" db="UniProtKB">
        <authorList>
            <consortium name="EnsemblPlants"/>
        </authorList>
    </citation>
    <scope>IDENTIFICATION</scope>
</reference>
<feature type="compositionally biased region" description="Low complexity" evidence="1">
    <location>
        <begin position="48"/>
        <end position="57"/>
    </location>
</feature>
<name>A0A0E0CMP2_9ORYZ</name>
<protein>
    <submittedName>
        <fullName evidence="2">Uncharacterized protein</fullName>
    </submittedName>
</protein>